<keyword evidence="3" id="KW-0408">Iron</keyword>
<keyword evidence="2" id="KW-0378">Hydrolase</keyword>
<protein>
    <submittedName>
        <fullName evidence="6">Icc protein</fullName>
    </submittedName>
</protein>
<dbReference type="GO" id="GO:0046872">
    <property type="term" value="F:metal ion binding"/>
    <property type="evidence" value="ECO:0007669"/>
    <property type="project" value="UniProtKB-KW"/>
</dbReference>
<dbReference type="InterPro" id="IPR050884">
    <property type="entry name" value="CNP_phosphodiesterase-III"/>
</dbReference>
<evidence type="ECO:0000256" key="3">
    <source>
        <dbReference type="ARBA" id="ARBA00023004"/>
    </source>
</evidence>
<gene>
    <name evidence="6" type="ORF">SAMN02949497_3338</name>
</gene>
<dbReference type="Pfam" id="PF00149">
    <property type="entry name" value="Metallophos"/>
    <property type="match status" value="1"/>
</dbReference>
<dbReference type="SUPFAM" id="SSF56300">
    <property type="entry name" value="Metallo-dependent phosphatases"/>
    <property type="match status" value="1"/>
</dbReference>
<dbReference type="AlphaFoldDB" id="A0A1Y6D0I4"/>
<dbReference type="NCBIfam" id="NF008359">
    <property type="entry name" value="PRK11148.1"/>
    <property type="match status" value="1"/>
</dbReference>
<dbReference type="PANTHER" id="PTHR42988">
    <property type="entry name" value="PHOSPHOHYDROLASE"/>
    <property type="match status" value="1"/>
</dbReference>
<dbReference type="InterPro" id="IPR026575">
    <property type="entry name" value="GpdQ/CpdA-like"/>
</dbReference>
<dbReference type="RefSeq" id="WP_085214624.1">
    <property type="nucleotide sequence ID" value="NZ_FXAM01000001.1"/>
</dbReference>
<reference evidence="6 7" key="1">
    <citation type="submission" date="2016-12" db="EMBL/GenBank/DDBJ databases">
        <authorList>
            <person name="Song W.-J."/>
            <person name="Kurnit D.M."/>
        </authorList>
    </citation>
    <scope>NUCLEOTIDE SEQUENCE [LARGE SCALE GENOMIC DNA]</scope>
    <source>
        <strain evidence="6 7">175</strain>
    </source>
</reference>
<accession>A0A1Y6D0I4</accession>
<evidence type="ECO:0000256" key="4">
    <source>
        <dbReference type="ARBA" id="ARBA00025742"/>
    </source>
</evidence>
<evidence type="ECO:0000256" key="2">
    <source>
        <dbReference type="ARBA" id="ARBA00022801"/>
    </source>
</evidence>
<feature type="domain" description="Calcineurin-like phosphoesterase" evidence="5">
    <location>
        <begin position="20"/>
        <end position="210"/>
    </location>
</feature>
<keyword evidence="7" id="KW-1185">Reference proteome</keyword>
<dbReference type="InterPro" id="IPR004843">
    <property type="entry name" value="Calcineurin-like_PHP"/>
</dbReference>
<evidence type="ECO:0000259" key="5">
    <source>
        <dbReference type="Pfam" id="PF00149"/>
    </source>
</evidence>
<dbReference type="Gene3D" id="3.60.21.10">
    <property type="match status" value="1"/>
</dbReference>
<dbReference type="OrthoDB" id="9784378at2"/>
<dbReference type="EMBL" id="FXAM01000001">
    <property type="protein sequence ID" value="SMF95960.1"/>
    <property type="molecule type" value="Genomic_DNA"/>
</dbReference>
<dbReference type="InterPro" id="IPR029052">
    <property type="entry name" value="Metallo-depent_PP-like"/>
</dbReference>
<evidence type="ECO:0000313" key="6">
    <source>
        <dbReference type="EMBL" id="SMF95960.1"/>
    </source>
</evidence>
<proteinExistence type="inferred from homology"/>
<evidence type="ECO:0000313" key="7">
    <source>
        <dbReference type="Proteomes" id="UP000192923"/>
    </source>
</evidence>
<comment type="similarity">
    <text evidence="4">Belongs to the cyclic nucleotide phosphodiesterase class-III family.</text>
</comment>
<organism evidence="6 7">
    <name type="scientific">Methylomagnum ishizawai</name>
    <dbReference type="NCBI Taxonomy" id="1760988"/>
    <lineage>
        <taxon>Bacteria</taxon>
        <taxon>Pseudomonadati</taxon>
        <taxon>Pseudomonadota</taxon>
        <taxon>Gammaproteobacteria</taxon>
        <taxon>Methylococcales</taxon>
        <taxon>Methylococcaceae</taxon>
        <taxon>Methylomagnum</taxon>
    </lineage>
</organism>
<sequence length="279" mass="30599">MTDLSPPAAPASAPKPPGNLRLLHLTDLHFLAGAGERMLGVDTDQSFVDTLRAALASGPSPDVVLLTGDLVQDPVPSAYRRLRERLRALPCPAYCLPGNHDDPELIEEHLVGDRVLFQSSFVVGGWQIICLDSTIPRLPFGRLGGKQLRLLESLLGQYPERHALIALHHHAVPSGSAWMDTMVLEDADRLFGLLAAHPRVRVVVCGHVHQAIDRMHQGIRMIATPSTCFQFKPLQVDFALDALPPGYRWIELRPDGGIETTLGRGRDIPEGLDFSSRGY</sequence>
<dbReference type="CDD" id="cd07402">
    <property type="entry name" value="MPP_GpdQ"/>
    <property type="match status" value="1"/>
</dbReference>
<keyword evidence="1" id="KW-0479">Metal-binding</keyword>
<name>A0A1Y6D0I4_9GAMM</name>
<dbReference type="STRING" id="1760988.SAMN02949497_3338"/>
<dbReference type="PANTHER" id="PTHR42988:SF2">
    <property type="entry name" value="CYCLIC NUCLEOTIDE PHOSPHODIESTERASE CBUA0032-RELATED"/>
    <property type="match status" value="1"/>
</dbReference>
<evidence type="ECO:0000256" key="1">
    <source>
        <dbReference type="ARBA" id="ARBA00022723"/>
    </source>
</evidence>
<dbReference type="GO" id="GO:0004112">
    <property type="term" value="F:cyclic-nucleotide phosphodiesterase activity"/>
    <property type="evidence" value="ECO:0007669"/>
    <property type="project" value="InterPro"/>
</dbReference>
<dbReference type="Proteomes" id="UP000192923">
    <property type="component" value="Unassembled WGS sequence"/>
</dbReference>